<evidence type="ECO:0000313" key="2">
    <source>
        <dbReference type="EMBL" id="KAK7250212.1"/>
    </source>
</evidence>
<feature type="transmembrane region" description="Helical" evidence="1">
    <location>
        <begin position="47"/>
        <end position="68"/>
    </location>
</feature>
<evidence type="ECO:0000256" key="1">
    <source>
        <dbReference type="SAM" id="Phobius"/>
    </source>
</evidence>
<name>A0ABR1GA76_AURAN</name>
<sequence>MARAQPARHGGSPVYLALFNLIVGCFSFVGIIVLISVGYWLGPVWNFMLLACLIASLAHVVVVAQGVCRPEREARRVQARVANAVFAITALMAIAAVNASADAMALHSCALRVRCDAVHATSELCGRRVDAYLRCHGPSRSQHGDRRLEGADEDVDLSEASLYYWVHDDCTETGGGADRACAAFESKEACVDHRFVDDARQDDDDDDCAPGESPRELAGAMARATLVLLAPVAVAVAHTAAWTGPRFAHVAPVVAEALPVAMPCGGESADAPPPLAAAAYVADDPGR</sequence>
<keyword evidence="3" id="KW-1185">Reference proteome</keyword>
<organism evidence="2 3">
    <name type="scientific">Aureococcus anophagefferens</name>
    <name type="common">Harmful bloom alga</name>
    <dbReference type="NCBI Taxonomy" id="44056"/>
    <lineage>
        <taxon>Eukaryota</taxon>
        <taxon>Sar</taxon>
        <taxon>Stramenopiles</taxon>
        <taxon>Ochrophyta</taxon>
        <taxon>Pelagophyceae</taxon>
        <taxon>Pelagomonadales</taxon>
        <taxon>Pelagomonadaceae</taxon>
        <taxon>Aureococcus</taxon>
    </lineage>
</organism>
<gene>
    <name evidence="2" type="ORF">SO694_00006684</name>
</gene>
<keyword evidence="1" id="KW-1133">Transmembrane helix</keyword>
<evidence type="ECO:0000313" key="3">
    <source>
        <dbReference type="Proteomes" id="UP001363151"/>
    </source>
</evidence>
<dbReference type="Proteomes" id="UP001363151">
    <property type="component" value="Unassembled WGS sequence"/>
</dbReference>
<reference evidence="2 3" key="1">
    <citation type="submission" date="2024-03" db="EMBL/GenBank/DDBJ databases">
        <title>Aureococcus anophagefferens CCMP1851 and Kratosvirus quantuckense: Draft genome of a second virus-susceptible host strain in the model system.</title>
        <authorList>
            <person name="Chase E."/>
            <person name="Truchon A.R."/>
            <person name="Schepens W."/>
            <person name="Wilhelm S.W."/>
        </authorList>
    </citation>
    <scope>NUCLEOTIDE SEQUENCE [LARGE SCALE GENOMIC DNA]</scope>
    <source>
        <strain evidence="2 3">CCMP1851</strain>
    </source>
</reference>
<dbReference type="PROSITE" id="PS51257">
    <property type="entry name" value="PROKAR_LIPOPROTEIN"/>
    <property type="match status" value="1"/>
</dbReference>
<keyword evidence="1" id="KW-0472">Membrane</keyword>
<feature type="transmembrane region" description="Helical" evidence="1">
    <location>
        <begin position="12"/>
        <end position="41"/>
    </location>
</feature>
<feature type="transmembrane region" description="Helical" evidence="1">
    <location>
        <begin position="80"/>
        <end position="101"/>
    </location>
</feature>
<accession>A0ABR1GA76</accession>
<dbReference type="EMBL" id="JBBJCI010000038">
    <property type="protein sequence ID" value="KAK7250212.1"/>
    <property type="molecule type" value="Genomic_DNA"/>
</dbReference>
<comment type="caution">
    <text evidence="2">The sequence shown here is derived from an EMBL/GenBank/DDBJ whole genome shotgun (WGS) entry which is preliminary data.</text>
</comment>
<keyword evidence="1" id="KW-0812">Transmembrane</keyword>
<protein>
    <submittedName>
        <fullName evidence="2">Uncharacterized protein</fullName>
    </submittedName>
</protein>
<proteinExistence type="predicted"/>